<sequence length="328" mass="34873">MMPMRYLSTTDLLQLGLMDWPTALRDVAATIRLLHSGDAGMVPESVMSLGLDPRSKAYGLPAFVGGGYDAAGLKWTLHRPAAAADRPAITSTTLLNALSDGRPLGMAESALITRVRTAAVSATAIRALLSHPPRRIAILGAGGQAETHLDMVLALFPALEAIDLWNRTPARLDALIARRAAVPGPERIAHDQLSEAIAQADVILCCTSAPDPFVTAEAVRPGRLIVQVGFHEVTFEAIAASDAVCVDLWGDFADKSAKSLFQMYRAGAFCEAQVKADLPRLLIEGWHPPPGAALYFSSFGLNVFDIAFAARLMRQAEAQGIGTLLPSA</sequence>
<dbReference type="PANTHER" id="PTHR13812">
    <property type="entry name" value="KETIMINE REDUCTASE MU-CRYSTALLIN"/>
    <property type="match status" value="1"/>
</dbReference>
<dbReference type="SUPFAM" id="SSF51735">
    <property type="entry name" value="NAD(P)-binding Rossmann-fold domains"/>
    <property type="match status" value="1"/>
</dbReference>
<organism evidence="1 2">
    <name type="scientific">Rhodobacter lacus</name>
    <dbReference type="NCBI Taxonomy" id="1641972"/>
    <lineage>
        <taxon>Bacteria</taxon>
        <taxon>Pseudomonadati</taxon>
        <taxon>Pseudomonadota</taxon>
        <taxon>Alphaproteobacteria</taxon>
        <taxon>Rhodobacterales</taxon>
        <taxon>Rhodobacter group</taxon>
        <taxon>Rhodobacter</taxon>
    </lineage>
</organism>
<dbReference type="InterPro" id="IPR023401">
    <property type="entry name" value="ODC_N"/>
</dbReference>
<dbReference type="InterPro" id="IPR036291">
    <property type="entry name" value="NAD(P)-bd_dom_sf"/>
</dbReference>
<dbReference type="PIRSF" id="PIRSF001439">
    <property type="entry name" value="CryM"/>
    <property type="match status" value="1"/>
</dbReference>
<reference evidence="2" key="1">
    <citation type="journal article" date="2019" name="Int. J. Syst. Evol. Microbiol.">
        <title>The Global Catalogue of Microorganisms (GCM) 10K type strain sequencing project: providing services to taxonomists for standard genome sequencing and annotation.</title>
        <authorList>
            <consortium name="The Broad Institute Genomics Platform"/>
            <consortium name="The Broad Institute Genome Sequencing Center for Infectious Disease"/>
            <person name="Wu L."/>
            <person name="Ma J."/>
        </authorList>
    </citation>
    <scope>NUCLEOTIDE SEQUENCE [LARGE SCALE GENOMIC DNA]</scope>
    <source>
        <strain evidence="2">CCUG 55131</strain>
    </source>
</reference>
<proteinExistence type="predicted"/>
<dbReference type="Proteomes" id="UP001597413">
    <property type="component" value="Unassembled WGS sequence"/>
</dbReference>
<dbReference type="RefSeq" id="WP_377389006.1">
    <property type="nucleotide sequence ID" value="NZ_JBHUIX010000009.1"/>
</dbReference>
<dbReference type="Pfam" id="PF02423">
    <property type="entry name" value="OCD_Mu_crystall"/>
    <property type="match status" value="1"/>
</dbReference>
<dbReference type="EMBL" id="JBHUIX010000009">
    <property type="protein sequence ID" value="MFD2174001.1"/>
    <property type="molecule type" value="Genomic_DNA"/>
</dbReference>
<dbReference type="Gene3D" id="3.30.1780.10">
    <property type="entry name" value="ornithine cyclodeaminase, domain 1"/>
    <property type="match status" value="1"/>
</dbReference>
<dbReference type="PANTHER" id="PTHR13812:SF19">
    <property type="entry name" value="KETIMINE REDUCTASE MU-CRYSTALLIN"/>
    <property type="match status" value="1"/>
</dbReference>
<evidence type="ECO:0000313" key="2">
    <source>
        <dbReference type="Proteomes" id="UP001597413"/>
    </source>
</evidence>
<name>A0ABW5A921_9RHOB</name>
<accession>A0ABW5A921</accession>
<keyword evidence="2" id="KW-1185">Reference proteome</keyword>
<comment type="caution">
    <text evidence="1">The sequence shown here is derived from an EMBL/GenBank/DDBJ whole genome shotgun (WGS) entry which is preliminary data.</text>
</comment>
<protein>
    <recommendedName>
        <fullName evidence="3">Ornithine cyclodeaminase</fullName>
    </recommendedName>
</protein>
<evidence type="ECO:0000313" key="1">
    <source>
        <dbReference type="EMBL" id="MFD2174001.1"/>
    </source>
</evidence>
<gene>
    <name evidence="1" type="ORF">ACFSM0_07865</name>
</gene>
<dbReference type="InterPro" id="IPR003462">
    <property type="entry name" value="ODC_Mu_crystall"/>
</dbReference>
<evidence type="ECO:0008006" key="3">
    <source>
        <dbReference type="Google" id="ProtNLM"/>
    </source>
</evidence>
<dbReference type="Gene3D" id="3.40.50.720">
    <property type="entry name" value="NAD(P)-binding Rossmann-like Domain"/>
    <property type="match status" value="1"/>
</dbReference>